<feature type="compositionally biased region" description="Basic and acidic residues" evidence="1">
    <location>
        <begin position="86"/>
        <end position="97"/>
    </location>
</feature>
<keyword evidence="3" id="KW-1185">Reference proteome</keyword>
<feature type="region of interest" description="Disordered" evidence="1">
    <location>
        <begin position="106"/>
        <end position="125"/>
    </location>
</feature>
<reference evidence="2 3" key="1">
    <citation type="submission" date="2024-09" db="EMBL/GenBank/DDBJ databases">
        <title>Chromosome-scale assembly of Riccia fluitans.</title>
        <authorList>
            <person name="Paukszto L."/>
            <person name="Sawicki J."/>
            <person name="Karawczyk K."/>
            <person name="Piernik-Szablinska J."/>
            <person name="Szczecinska M."/>
            <person name="Mazdziarz M."/>
        </authorList>
    </citation>
    <scope>NUCLEOTIDE SEQUENCE [LARGE SCALE GENOMIC DNA]</scope>
    <source>
        <strain evidence="2">Rf_01</strain>
        <tissue evidence="2">Aerial parts of the thallus</tissue>
    </source>
</reference>
<dbReference type="Proteomes" id="UP001605036">
    <property type="component" value="Unassembled WGS sequence"/>
</dbReference>
<dbReference type="AlphaFoldDB" id="A0ABD1ZRC0"/>
<dbReference type="EMBL" id="JBHFFA010000001">
    <property type="protein sequence ID" value="KAL2653435.1"/>
    <property type="molecule type" value="Genomic_DNA"/>
</dbReference>
<evidence type="ECO:0000313" key="2">
    <source>
        <dbReference type="EMBL" id="KAL2653435.1"/>
    </source>
</evidence>
<gene>
    <name evidence="2" type="ORF">R1flu_021563</name>
</gene>
<comment type="caution">
    <text evidence="2">The sequence shown here is derived from an EMBL/GenBank/DDBJ whole genome shotgun (WGS) entry which is preliminary data.</text>
</comment>
<evidence type="ECO:0000313" key="3">
    <source>
        <dbReference type="Proteomes" id="UP001605036"/>
    </source>
</evidence>
<accession>A0ABD1ZRC0</accession>
<feature type="compositionally biased region" description="Polar residues" evidence="1">
    <location>
        <begin position="61"/>
        <end position="71"/>
    </location>
</feature>
<feature type="region of interest" description="Disordered" evidence="1">
    <location>
        <begin position="30"/>
        <end position="98"/>
    </location>
</feature>
<feature type="region of interest" description="Disordered" evidence="1">
    <location>
        <begin position="178"/>
        <end position="205"/>
    </location>
</feature>
<proteinExistence type="predicted"/>
<protein>
    <submittedName>
        <fullName evidence="2">Uncharacterized protein</fullName>
    </submittedName>
</protein>
<evidence type="ECO:0000256" key="1">
    <source>
        <dbReference type="SAM" id="MobiDB-lite"/>
    </source>
</evidence>
<sequence>MDRGLPDDVMGAYGVEGLAWFQNPNVRTSMDDHREEAARWKLSAKPPSSVRRARYVGTRNPPHQQGQTAGSPSDERTSEPGKTIIRHNDGPDGKSRGITETMSKANVGRGHEGTGKYHPSRRYMNPLGSRTISLNLRGKAIGRYPSKPTSSHVRACEQGIRSLQDSRTSMRTECAEMAQKRTAWTPTRPSHEQRTPIRERQNEWATQNKIEYSMSETLCQSRQAKGLAVRSTIVELRAAESPRFRDFSYPSPPFELAT</sequence>
<organism evidence="2 3">
    <name type="scientific">Riccia fluitans</name>
    <dbReference type="NCBI Taxonomy" id="41844"/>
    <lineage>
        <taxon>Eukaryota</taxon>
        <taxon>Viridiplantae</taxon>
        <taxon>Streptophyta</taxon>
        <taxon>Embryophyta</taxon>
        <taxon>Marchantiophyta</taxon>
        <taxon>Marchantiopsida</taxon>
        <taxon>Marchantiidae</taxon>
        <taxon>Marchantiales</taxon>
        <taxon>Ricciaceae</taxon>
        <taxon>Riccia</taxon>
    </lineage>
</organism>
<feature type="compositionally biased region" description="Basic and acidic residues" evidence="1">
    <location>
        <begin position="30"/>
        <end position="39"/>
    </location>
</feature>
<feature type="compositionally biased region" description="Basic and acidic residues" evidence="1">
    <location>
        <begin position="189"/>
        <end position="202"/>
    </location>
</feature>
<name>A0ABD1ZRC0_9MARC</name>